<evidence type="ECO:0000313" key="8">
    <source>
        <dbReference type="EMBL" id="QHI39154.1"/>
    </source>
</evidence>
<dbReference type="InterPro" id="IPR033878">
    <property type="entry name" value="NfsB-like"/>
</dbReference>
<keyword evidence="5" id="KW-0521">NADP</keyword>
<dbReference type="Gene3D" id="3.40.109.10">
    <property type="entry name" value="NADH Oxidase"/>
    <property type="match status" value="1"/>
</dbReference>
<evidence type="ECO:0000256" key="1">
    <source>
        <dbReference type="ARBA" id="ARBA00001917"/>
    </source>
</evidence>
<dbReference type="EMBL" id="CP019288">
    <property type="protein sequence ID" value="QHI39154.1"/>
    <property type="molecule type" value="Genomic_DNA"/>
</dbReference>
<comment type="cofactor">
    <cofactor evidence="1">
        <name>FMN</name>
        <dbReference type="ChEBI" id="CHEBI:58210"/>
    </cofactor>
</comment>
<evidence type="ECO:0000256" key="6">
    <source>
        <dbReference type="ARBA" id="ARBA00023002"/>
    </source>
</evidence>
<protein>
    <submittedName>
        <fullName evidence="8">NAD(P)H nitroreductase</fullName>
        <ecNumber evidence="8">1.-.-.-</ecNumber>
    </submittedName>
</protein>
<keyword evidence="4" id="KW-0288">FMN</keyword>
<dbReference type="SUPFAM" id="SSF55469">
    <property type="entry name" value="FMN-dependent nitroreductase-like"/>
    <property type="match status" value="1"/>
</dbReference>
<evidence type="ECO:0000256" key="3">
    <source>
        <dbReference type="ARBA" id="ARBA00022630"/>
    </source>
</evidence>
<organism evidence="8 9">
    <name type="scientific">Kordia antarctica</name>
    <dbReference type="NCBI Taxonomy" id="1218801"/>
    <lineage>
        <taxon>Bacteria</taxon>
        <taxon>Pseudomonadati</taxon>
        <taxon>Bacteroidota</taxon>
        <taxon>Flavobacteriia</taxon>
        <taxon>Flavobacteriales</taxon>
        <taxon>Flavobacteriaceae</taxon>
        <taxon>Kordia</taxon>
    </lineage>
</organism>
<dbReference type="Pfam" id="PF00881">
    <property type="entry name" value="Nitroreductase"/>
    <property type="match status" value="1"/>
</dbReference>
<dbReference type="KEGG" id="kan:IMCC3317_45560"/>
<dbReference type="EC" id="1.-.-.-" evidence="8"/>
<dbReference type="GO" id="GO:0016491">
    <property type="term" value="F:oxidoreductase activity"/>
    <property type="evidence" value="ECO:0007669"/>
    <property type="project" value="UniProtKB-KW"/>
</dbReference>
<proteinExistence type="inferred from homology"/>
<evidence type="ECO:0000256" key="2">
    <source>
        <dbReference type="ARBA" id="ARBA00007118"/>
    </source>
</evidence>
<dbReference type="AlphaFoldDB" id="A0A7L4ZV66"/>
<dbReference type="PANTHER" id="PTHR43673:SF2">
    <property type="entry name" value="NITROREDUCTASE"/>
    <property type="match status" value="1"/>
</dbReference>
<dbReference type="Proteomes" id="UP000464657">
    <property type="component" value="Chromosome"/>
</dbReference>
<evidence type="ECO:0000256" key="4">
    <source>
        <dbReference type="ARBA" id="ARBA00022643"/>
    </source>
</evidence>
<keyword evidence="9" id="KW-1185">Reference proteome</keyword>
<evidence type="ECO:0000313" key="9">
    <source>
        <dbReference type="Proteomes" id="UP000464657"/>
    </source>
</evidence>
<gene>
    <name evidence="8" type="ORF">IMCC3317_45560</name>
</gene>
<name>A0A7L4ZV66_9FLAO</name>
<keyword evidence="6 8" id="KW-0560">Oxidoreductase</keyword>
<feature type="domain" description="Nitroreductase" evidence="7">
    <location>
        <begin position="14"/>
        <end position="191"/>
    </location>
</feature>
<keyword evidence="3" id="KW-0285">Flavoprotein</keyword>
<evidence type="ECO:0000259" key="7">
    <source>
        <dbReference type="Pfam" id="PF00881"/>
    </source>
</evidence>
<dbReference type="PANTHER" id="PTHR43673">
    <property type="entry name" value="NAD(P)H NITROREDUCTASE YDGI-RELATED"/>
    <property type="match status" value="1"/>
</dbReference>
<sequence length="216" mass="24766">MESKIEFMQILDSLKWRYATKKFDATRFLTTKQLQTLKEAFNLTATSYGLQPIRLVVIQDKDLQKQLLPHSWKQRQVIDASHLLVICIENTVDTEYIESYFARVKEIRDTPDEILKPFKSFMIDSFSKKTAEELKIWATKQAYLAMGNLLTVCGAEQIDACPMEGFIPEKYDEVLGLKAHGLSSVLLLPVGFRAEDDMFGDFAKVRKSISESVLEL</sequence>
<reference evidence="8 9" key="1">
    <citation type="journal article" date="2013" name="Int. J. Syst. Evol. Microbiol.">
        <title>Kordia antarctica sp. nov., isolated from Antarctic seawater.</title>
        <authorList>
            <person name="Baek K."/>
            <person name="Choi A."/>
            <person name="Kang I."/>
            <person name="Lee K."/>
            <person name="Cho J.C."/>
        </authorList>
    </citation>
    <scope>NUCLEOTIDE SEQUENCE [LARGE SCALE GENOMIC DNA]</scope>
    <source>
        <strain evidence="8 9">IMCC3317</strain>
    </source>
</reference>
<comment type="similarity">
    <text evidence="2">Belongs to the nitroreductase family.</text>
</comment>
<dbReference type="InterPro" id="IPR029479">
    <property type="entry name" value="Nitroreductase"/>
</dbReference>
<evidence type="ECO:0000256" key="5">
    <source>
        <dbReference type="ARBA" id="ARBA00022857"/>
    </source>
</evidence>
<accession>A0A7L4ZV66</accession>
<dbReference type="InterPro" id="IPR000415">
    <property type="entry name" value="Nitroreductase-like"/>
</dbReference>
<dbReference type="CDD" id="cd02149">
    <property type="entry name" value="NfsB-like"/>
    <property type="match status" value="1"/>
</dbReference>